<dbReference type="EC" id="2.3.2.31" evidence="6"/>
<dbReference type="InterPro" id="IPR044066">
    <property type="entry name" value="TRIAD_supradom"/>
</dbReference>
<evidence type="ECO:0000256" key="13">
    <source>
        <dbReference type="PROSITE-ProRule" id="PRU00175"/>
    </source>
</evidence>
<comment type="catalytic activity">
    <reaction evidence="1">
        <text>[E2 ubiquitin-conjugating enzyme]-S-ubiquitinyl-L-cysteine + [acceptor protein]-L-lysine = [E2 ubiquitin-conjugating enzyme]-L-cysteine + [acceptor protein]-N(6)-ubiquitinyl-L-lysine.</text>
        <dbReference type="EC" id="2.3.2.31"/>
    </reaction>
</comment>
<keyword evidence="8" id="KW-0479">Metal-binding</keyword>
<dbReference type="InterPro" id="IPR031127">
    <property type="entry name" value="E3_UB_ligase_RBR"/>
</dbReference>
<feature type="transmembrane region" description="Helical" evidence="14">
    <location>
        <begin position="328"/>
        <end position="348"/>
    </location>
</feature>
<dbReference type="UniPathway" id="UPA00143"/>
<evidence type="ECO:0000313" key="17">
    <source>
        <dbReference type="EMBL" id="KAF3453111.1"/>
    </source>
</evidence>
<comment type="function">
    <text evidence="3">Might act as an E3 ubiquitin-protein ligase, or as part of E3 complex, which accepts ubiquitin from specific E2 ubiquitin-conjugating enzymes and then transfers it to substrates.</text>
</comment>
<dbReference type="CDD" id="cd22582">
    <property type="entry name" value="BRcat_RBR_unk"/>
    <property type="match status" value="1"/>
</dbReference>
<evidence type="ECO:0000256" key="3">
    <source>
        <dbReference type="ARBA" id="ARBA00003976"/>
    </source>
</evidence>
<dbReference type="GO" id="GO:0016567">
    <property type="term" value="P:protein ubiquitination"/>
    <property type="evidence" value="ECO:0007669"/>
    <property type="project" value="UniProtKB-UniPathway"/>
</dbReference>
<keyword evidence="18" id="KW-1185">Reference proteome</keyword>
<dbReference type="PROSITE" id="PS00518">
    <property type="entry name" value="ZF_RING_1"/>
    <property type="match status" value="1"/>
</dbReference>
<keyword evidence="14" id="KW-0472">Membrane</keyword>
<evidence type="ECO:0000256" key="2">
    <source>
        <dbReference type="ARBA" id="ARBA00001947"/>
    </source>
</evidence>
<sequence>MTMRVAPPEEVAEDEETRRKKARLMGKSKIDDDHHSATVFGFEPIIEDQVLFNTISINHLLQEDDHDWLSLALISSTTHNNDSDNSNSSSSNFIDLTQDDDVFDDEIQLLGSKPANTTFGKRKRGEQFPGTPVFEIGQSSIFNRDGDASFFCEICAEPKAQNDSFCVRGCSHSYCRDCVVKYVGSKLQENVLNIRCPVPNCNGSLEPEYCRWILSKEVFDRWEKALCEAAIVGAGKYLYCPYKDCSLLLVIDDDGQGVVKESKCPNCRRLYCKRCKSAWHKGIVCSEFQKLSNDEREGRFSVGETCPKASGKGVQTAGSMLPKHKVACILNAGLFLNFMNSICILILICVFYEFMVVVLLSCLLLLFYYHVNFWIIVVKMYVELISATSVEILDITTQIVIDPSLDSHVSRDSLDSHDSPVRFDRHNCNITATFYRIMNALGA</sequence>
<evidence type="ECO:0000256" key="7">
    <source>
        <dbReference type="ARBA" id="ARBA00022679"/>
    </source>
</evidence>
<comment type="cofactor">
    <cofactor evidence="2">
        <name>Zn(2+)</name>
        <dbReference type="ChEBI" id="CHEBI:29105"/>
    </cofactor>
</comment>
<evidence type="ECO:0000256" key="12">
    <source>
        <dbReference type="ARBA" id="ARBA00022833"/>
    </source>
</evidence>
<dbReference type="Pfam" id="PF01485">
    <property type="entry name" value="IBR"/>
    <property type="match status" value="1"/>
</dbReference>
<dbReference type="InterPro" id="IPR017907">
    <property type="entry name" value="Znf_RING_CS"/>
</dbReference>
<dbReference type="FunFam" id="3.30.40.10:FF:000230">
    <property type="entry name" value="RBR-type E3 ubiquitin transferase"/>
    <property type="match status" value="1"/>
</dbReference>
<organism evidence="17 18">
    <name type="scientific">Rhamnella rubrinervis</name>
    <dbReference type="NCBI Taxonomy" id="2594499"/>
    <lineage>
        <taxon>Eukaryota</taxon>
        <taxon>Viridiplantae</taxon>
        <taxon>Streptophyta</taxon>
        <taxon>Embryophyta</taxon>
        <taxon>Tracheophyta</taxon>
        <taxon>Spermatophyta</taxon>
        <taxon>Magnoliopsida</taxon>
        <taxon>eudicotyledons</taxon>
        <taxon>Gunneridae</taxon>
        <taxon>Pentapetalae</taxon>
        <taxon>rosids</taxon>
        <taxon>fabids</taxon>
        <taxon>Rosales</taxon>
        <taxon>Rhamnaceae</taxon>
        <taxon>rhamnoid group</taxon>
        <taxon>Rhamneae</taxon>
        <taxon>Rhamnella</taxon>
    </lineage>
</organism>
<evidence type="ECO:0000259" key="16">
    <source>
        <dbReference type="PROSITE" id="PS51873"/>
    </source>
</evidence>
<keyword evidence="14" id="KW-0812">Transmembrane</keyword>
<evidence type="ECO:0000256" key="11">
    <source>
        <dbReference type="ARBA" id="ARBA00022786"/>
    </source>
</evidence>
<feature type="transmembrane region" description="Helical" evidence="14">
    <location>
        <begin position="354"/>
        <end position="377"/>
    </location>
</feature>
<feature type="domain" description="RING-type" evidence="15">
    <location>
        <begin position="152"/>
        <end position="200"/>
    </location>
</feature>
<reference evidence="17" key="1">
    <citation type="submission" date="2020-03" db="EMBL/GenBank/DDBJ databases">
        <title>A high-quality chromosome-level genome assembly of a woody plant with both climbing and erect habits, Rhamnella rubrinervis.</title>
        <authorList>
            <person name="Lu Z."/>
            <person name="Yang Y."/>
            <person name="Zhu X."/>
            <person name="Sun Y."/>
        </authorList>
    </citation>
    <scope>NUCLEOTIDE SEQUENCE</scope>
    <source>
        <strain evidence="17">BYM</strain>
        <tissue evidence="17">Leaf</tissue>
    </source>
</reference>
<comment type="similarity">
    <text evidence="5">Belongs to the RBR family. Ariadne subfamily.</text>
</comment>
<comment type="caution">
    <text evidence="17">The sequence shown here is derived from an EMBL/GenBank/DDBJ whole genome shotgun (WGS) entry which is preliminary data.</text>
</comment>
<dbReference type="GO" id="GO:0008270">
    <property type="term" value="F:zinc ion binding"/>
    <property type="evidence" value="ECO:0007669"/>
    <property type="project" value="UniProtKB-KW"/>
</dbReference>
<evidence type="ECO:0000256" key="5">
    <source>
        <dbReference type="ARBA" id="ARBA00005884"/>
    </source>
</evidence>
<keyword evidence="11" id="KW-0833">Ubl conjugation pathway</keyword>
<dbReference type="PROSITE" id="PS51873">
    <property type="entry name" value="TRIAD"/>
    <property type="match status" value="1"/>
</dbReference>
<dbReference type="Proteomes" id="UP000796880">
    <property type="component" value="Unassembled WGS sequence"/>
</dbReference>
<dbReference type="SMART" id="SM00647">
    <property type="entry name" value="IBR"/>
    <property type="match status" value="1"/>
</dbReference>
<evidence type="ECO:0000256" key="14">
    <source>
        <dbReference type="SAM" id="Phobius"/>
    </source>
</evidence>
<dbReference type="EMBL" id="VOIH02000002">
    <property type="protein sequence ID" value="KAF3453111.1"/>
    <property type="molecule type" value="Genomic_DNA"/>
</dbReference>
<dbReference type="PANTHER" id="PTHR11685">
    <property type="entry name" value="RBR FAMILY RING FINGER AND IBR DOMAIN-CONTAINING"/>
    <property type="match status" value="1"/>
</dbReference>
<accession>A0A8K0MNS9</accession>
<evidence type="ECO:0000256" key="4">
    <source>
        <dbReference type="ARBA" id="ARBA00004906"/>
    </source>
</evidence>
<keyword evidence="10 13" id="KW-0863">Zinc-finger</keyword>
<dbReference type="InterPro" id="IPR013083">
    <property type="entry name" value="Znf_RING/FYVE/PHD"/>
</dbReference>
<dbReference type="GO" id="GO:0061630">
    <property type="term" value="F:ubiquitin protein ligase activity"/>
    <property type="evidence" value="ECO:0007669"/>
    <property type="project" value="UniProtKB-EC"/>
</dbReference>
<dbReference type="Gene3D" id="3.30.40.10">
    <property type="entry name" value="Zinc/RING finger domain, C3HC4 (zinc finger)"/>
    <property type="match status" value="1"/>
</dbReference>
<dbReference type="InterPro" id="IPR002867">
    <property type="entry name" value="IBR_dom"/>
</dbReference>
<name>A0A8K0MNS9_9ROSA</name>
<gene>
    <name evidence="17" type="ORF">FNV43_RR03545</name>
</gene>
<dbReference type="OrthoDB" id="10009520at2759"/>
<feature type="domain" description="RING-type" evidence="16">
    <location>
        <begin position="148"/>
        <end position="375"/>
    </location>
</feature>
<evidence type="ECO:0000313" key="18">
    <source>
        <dbReference type="Proteomes" id="UP000796880"/>
    </source>
</evidence>
<evidence type="ECO:0000256" key="8">
    <source>
        <dbReference type="ARBA" id="ARBA00022723"/>
    </source>
</evidence>
<dbReference type="AlphaFoldDB" id="A0A8K0MNS9"/>
<keyword evidence="9" id="KW-0677">Repeat</keyword>
<comment type="pathway">
    <text evidence="4">Protein modification; protein ubiquitination.</text>
</comment>
<dbReference type="SUPFAM" id="SSF57850">
    <property type="entry name" value="RING/U-box"/>
    <property type="match status" value="2"/>
</dbReference>
<evidence type="ECO:0000256" key="1">
    <source>
        <dbReference type="ARBA" id="ARBA00001798"/>
    </source>
</evidence>
<keyword evidence="14" id="KW-1133">Transmembrane helix</keyword>
<evidence type="ECO:0000259" key="15">
    <source>
        <dbReference type="PROSITE" id="PS50089"/>
    </source>
</evidence>
<proteinExistence type="inferred from homology"/>
<keyword evidence="7" id="KW-0808">Transferase</keyword>
<dbReference type="PROSITE" id="PS50089">
    <property type="entry name" value="ZF_RING_2"/>
    <property type="match status" value="1"/>
</dbReference>
<evidence type="ECO:0000256" key="6">
    <source>
        <dbReference type="ARBA" id="ARBA00012251"/>
    </source>
</evidence>
<protein>
    <recommendedName>
        <fullName evidence="6">RBR-type E3 ubiquitin transferase</fullName>
        <ecNumber evidence="6">2.3.2.31</ecNumber>
    </recommendedName>
</protein>
<evidence type="ECO:0000256" key="10">
    <source>
        <dbReference type="ARBA" id="ARBA00022771"/>
    </source>
</evidence>
<evidence type="ECO:0000256" key="9">
    <source>
        <dbReference type="ARBA" id="ARBA00022737"/>
    </source>
</evidence>
<keyword evidence="12" id="KW-0862">Zinc</keyword>
<dbReference type="InterPro" id="IPR001841">
    <property type="entry name" value="Znf_RING"/>
</dbReference>